<evidence type="ECO:0000313" key="11">
    <source>
        <dbReference type="Proteomes" id="UP000178851"/>
    </source>
</evidence>
<name>A0A1F7YGB7_9BACT</name>
<dbReference type="InterPro" id="IPR038379">
    <property type="entry name" value="SecE_sf"/>
</dbReference>
<dbReference type="Gene3D" id="1.20.5.1030">
    <property type="entry name" value="Preprotein translocase secy subunit"/>
    <property type="match status" value="1"/>
</dbReference>
<dbReference type="PANTHER" id="PTHR33910:SF1">
    <property type="entry name" value="PROTEIN TRANSLOCASE SUBUNIT SECE"/>
    <property type="match status" value="1"/>
</dbReference>
<evidence type="ECO:0000256" key="5">
    <source>
        <dbReference type="ARBA" id="ARBA00022927"/>
    </source>
</evidence>
<evidence type="ECO:0000256" key="9">
    <source>
        <dbReference type="HAMAP-Rule" id="MF_00422"/>
    </source>
</evidence>
<dbReference type="GO" id="GO:0005886">
    <property type="term" value="C:plasma membrane"/>
    <property type="evidence" value="ECO:0007669"/>
    <property type="project" value="UniProtKB-SubCell"/>
</dbReference>
<dbReference type="GO" id="GO:0043952">
    <property type="term" value="P:protein transport by the Sec complex"/>
    <property type="evidence" value="ECO:0007669"/>
    <property type="project" value="UniProtKB-UniRule"/>
</dbReference>
<sequence length="64" mass="7252">MAFVKPVLLYINEVKLEISKVTWPKRHDVVKLTLVVIIITVIVGLYVGGLDFGFTKLLEVVVRK</sequence>
<dbReference type="InterPro" id="IPR001901">
    <property type="entry name" value="Translocase_SecE/Sec61-g"/>
</dbReference>
<comment type="caution">
    <text evidence="10">The sequence shown here is derived from an EMBL/GenBank/DDBJ whole genome shotgun (WGS) entry which is preliminary data.</text>
</comment>
<dbReference type="HAMAP" id="MF_00422">
    <property type="entry name" value="SecE"/>
    <property type="match status" value="1"/>
</dbReference>
<evidence type="ECO:0000256" key="2">
    <source>
        <dbReference type="ARBA" id="ARBA00022448"/>
    </source>
</evidence>
<protein>
    <recommendedName>
        <fullName evidence="9">Protein translocase subunit SecE</fullName>
    </recommendedName>
</protein>
<keyword evidence="4 9" id="KW-0812">Transmembrane</keyword>
<gene>
    <name evidence="9" type="primary">secE</name>
    <name evidence="10" type="ORF">A2627_05810</name>
</gene>
<dbReference type="AlphaFoldDB" id="A0A1F7YGB7"/>
<evidence type="ECO:0000256" key="7">
    <source>
        <dbReference type="ARBA" id="ARBA00023010"/>
    </source>
</evidence>
<dbReference type="PANTHER" id="PTHR33910">
    <property type="entry name" value="PROTEIN TRANSLOCASE SUBUNIT SECE"/>
    <property type="match status" value="1"/>
</dbReference>
<evidence type="ECO:0000256" key="1">
    <source>
        <dbReference type="ARBA" id="ARBA00004370"/>
    </source>
</evidence>
<comment type="subcellular location">
    <subcellularLocation>
        <location evidence="9">Cell membrane</location>
        <topology evidence="9">Single-pass membrane protein</topology>
    </subcellularLocation>
    <subcellularLocation>
        <location evidence="1">Membrane</location>
    </subcellularLocation>
</comment>
<evidence type="ECO:0000256" key="8">
    <source>
        <dbReference type="ARBA" id="ARBA00023136"/>
    </source>
</evidence>
<dbReference type="GO" id="GO:0006605">
    <property type="term" value="P:protein targeting"/>
    <property type="evidence" value="ECO:0007669"/>
    <property type="project" value="UniProtKB-UniRule"/>
</dbReference>
<evidence type="ECO:0000256" key="3">
    <source>
        <dbReference type="ARBA" id="ARBA00022475"/>
    </source>
</evidence>
<keyword evidence="5 9" id="KW-0653">Protein transport</keyword>
<evidence type="ECO:0000256" key="4">
    <source>
        <dbReference type="ARBA" id="ARBA00022692"/>
    </source>
</evidence>
<dbReference type="GO" id="GO:0065002">
    <property type="term" value="P:intracellular protein transmembrane transport"/>
    <property type="evidence" value="ECO:0007669"/>
    <property type="project" value="UniProtKB-UniRule"/>
</dbReference>
<reference evidence="10 11" key="1">
    <citation type="journal article" date="2016" name="Nat. Commun.">
        <title>Thousands of microbial genomes shed light on interconnected biogeochemical processes in an aquifer system.</title>
        <authorList>
            <person name="Anantharaman K."/>
            <person name="Brown C.T."/>
            <person name="Hug L.A."/>
            <person name="Sharon I."/>
            <person name="Castelle C.J."/>
            <person name="Probst A.J."/>
            <person name="Thomas B.C."/>
            <person name="Singh A."/>
            <person name="Wilkins M.J."/>
            <person name="Karaoz U."/>
            <person name="Brodie E.L."/>
            <person name="Williams K.H."/>
            <person name="Hubbard S.S."/>
            <person name="Banfield J.F."/>
        </authorList>
    </citation>
    <scope>NUCLEOTIDE SEQUENCE [LARGE SCALE GENOMIC DNA]</scope>
</reference>
<comment type="similarity">
    <text evidence="9">Belongs to the SecE/SEC61-gamma family.</text>
</comment>
<organism evidence="10 11">
    <name type="scientific">Candidatus Woesebacteria bacterium RIFCSPHIGHO2_01_FULL_39_28</name>
    <dbReference type="NCBI Taxonomy" id="1802496"/>
    <lineage>
        <taxon>Bacteria</taxon>
        <taxon>Candidatus Woeseibacteriota</taxon>
    </lineage>
</organism>
<accession>A0A1F7YGB7</accession>
<keyword evidence="7 9" id="KW-0811">Translocation</keyword>
<dbReference type="NCBIfam" id="TIGR00964">
    <property type="entry name" value="secE_bact"/>
    <property type="match status" value="1"/>
</dbReference>
<keyword evidence="6 9" id="KW-1133">Transmembrane helix</keyword>
<dbReference type="Pfam" id="PF00584">
    <property type="entry name" value="SecE"/>
    <property type="match status" value="1"/>
</dbReference>
<dbReference type="EMBL" id="MGGI01000013">
    <property type="protein sequence ID" value="OGM26381.1"/>
    <property type="molecule type" value="Genomic_DNA"/>
</dbReference>
<dbReference type="GO" id="GO:0009306">
    <property type="term" value="P:protein secretion"/>
    <property type="evidence" value="ECO:0007669"/>
    <property type="project" value="UniProtKB-UniRule"/>
</dbReference>
<comment type="subunit">
    <text evidence="9">Component of the Sec protein translocase complex. Heterotrimer consisting of SecY, SecE and SecG subunits. The heterotrimers can form oligomers, although 1 heterotrimer is thought to be able to translocate proteins. Interacts with the ribosome. Interacts with SecDF, and other proteins may be involved. Interacts with SecA.</text>
</comment>
<dbReference type="GO" id="GO:0008320">
    <property type="term" value="F:protein transmembrane transporter activity"/>
    <property type="evidence" value="ECO:0007669"/>
    <property type="project" value="UniProtKB-UniRule"/>
</dbReference>
<evidence type="ECO:0000313" key="10">
    <source>
        <dbReference type="EMBL" id="OGM26381.1"/>
    </source>
</evidence>
<evidence type="ECO:0000256" key="6">
    <source>
        <dbReference type="ARBA" id="ARBA00022989"/>
    </source>
</evidence>
<dbReference type="InterPro" id="IPR005807">
    <property type="entry name" value="SecE_bac"/>
</dbReference>
<comment type="function">
    <text evidence="9">Essential subunit of the Sec protein translocation channel SecYEG. Clamps together the 2 halves of SecY. May contact the channel plug during translocation.</text>
</comment>
<dbReference type="Proteomes" id="UP000178851">
    <property type="component" value="Unassembled WGS sequence"/>
</dbReference>
<keyword evidence="3 9" id="KW-1003">Cell membrane</keyword>
<keyword evidence="2 9" id="KW-0813">Transport</keyword>
<keyword evidence="8 9" id="KW-0472">Membrane</keyword>
<proteinExistence type="inferred from homology"/>
<feature type="transmembrane region" description="Helical" evidence="9">
    <location>
        <begin position="32"/>
        <end position="54"/>
    </location>
</feature>